<organism evidence="1 2">
    <name type="scientific">Escherichia phage PhiV-1</name>
    <dbReference type="NCBI Taxonomy" id="2744002"/>
    <lineage>
        <taxon>Viruses</taxon>
        <taxon>Duplodnaviria</taxon>
        <taxon>Heunggongvirae</taxon>
        <taxon>Uroviricota</taxon>
        <taxon>Caudoviricetes</taxon>
        <taxon>Autographivirales</taxon>
        <taxon>Autotranscriptaviridae</taxon>
        <taxon>Studiervirinae</taxon>
        <taxon>Berlinvirus</taxon>
        <taxon>Berlinvirus V1</taxon>
    </lineage>
</organism>
<protein>
    <submittedName>
        <fullName evidence="1">Uncharacterized protein</fullName>
    </submittedName>
</protein>
<accession>A0A7G3WWP7</accession>
<evidence type="ECO:0000313" key="2">
    <source>
        <dbReference type="Proteomes" id="UP000516161"/>
    </source>
</evidence>
<name>A0A7G3WWP7_9CAUD</name>
<dbReference type="Proteomes" id="UP000516161">
    <property type="component" value="Segment"/>
</dbReference>
<sequence length="75" mass="9312">MAWLYRIREVRLTTGETLYYPQFRHKWLPFWCHFRDYSNENKVSFTYYSEAVNFVNESKANDEPEVKQVVRNHYL</sequence>
<keyword evidence="2" id="KW-1185">Reference proteome</keyword>
<reference evidence="1 2" key="1">
    <citation type="journal article" date="2020" name="Science, e1252229">
        <title>Diverse enzymatic activities mediate antiviral immunity in prokaryotes.</title>
        <authorList>
            <person name="Gao L."/>
            <person name="Altae-Tran H."/>
            <person name="Bohning F."/>
            <person name="Makarova K.S."/>
            <person name="Segel M."/>
            <person name="Schmid-Burgk J.L."/>
            <person name="Koob J."/>
            <person name="Wolf Y.I."/>
            <person name="Koonin E.V."/>
            <person name="Zhang F."/>
        </authorList>
    </citation>
    <scope>NUCLEOTIDE SEQUENCE [LARGE SCALE GENOMIC DNA]</scope>
</reference>
<dbReference type="EMBL" id="MT542512">
    <property type="protein sequence ID" value="QLF85775.1"/>
    <property type="molecule type" value="Genomic_DNA"/>
</dbReference>
<evidence type="ECO:0000313" key="1">
    <source>
        <dbReference type="EMBL" id="QLF85775.1"/>
    </source>
</evidence>
<proteinExistence type="predicted"/>